<evidence type="ECO:0000313" key="2">
    <source>
        <dbReference type="Proteomes" id="UP000002058"/>
    </source>
</evidence>
<dbReference type="GeneID" id="8438911"/>
<dbReference type="EMBL" id="CH476617">
    <property type="protein sequence ID" value="EEP81163.1"/>
    <property type="molecule type" value="Genomic_DNA"/>
</dbReference>
<accession>C4JU66</accession>
<dbReference type="eggNOG" id="ENOG502SII6">
    <property type="taxonomic scope" value="Eukaryota"/>
</dbReference>
<dbReference type="VEuPathDB" id="FungiDB:UREG_06005"/>
<reference evidence="2" key="1">
    <citation type="journal article" date="2009" name="Genome Res.">
        <title>Comparative genomic analyses of the human fungal pathogens Coccidioides and their relatives.</title>
        <authorList>
            <person name="Sharpton T.J."/>
            <person name="Stajich J.E."/>
            <person name="Rounsley S.D."/>
            <person name="Gardner M.J."/>
            <person name="Wortman J.R."/>
            <person name="Jordar V.S."/>
            <person name="Maiti R."/>
            <person name="Kodira C.D."/>
            <person name="Neafsey D.E."/>
            <person name="Zeng Q."/>
            <person name="Hung C.-Y."/>
            <person name="McMahan C."/>
            <person name="Muszewska A."/>
            <person name="Grynberg M."/>
            <person name="Mandel M.A."/>
            <person name="Kellner E.M."/>
            <person name="Barker B.M."/>
            <person name="Galgiani J.N."/>
            <person name="Orbach M.J."/>
            <person name="Kirkland T.N."/>
            <person name="Cole G.T."/>
            <person name="Henn M.R."/>
            <person name="Birren B.W."/>
            <person name="Taylor J.W."/>
        </authorList>
    </citation>
    <scope>NUCLEOTIDE SEQUENCE [LARGE SCALE GENOMIC DNA]</scope>
    <source>
        <strain evidence="2">UAMH 1704</strain>
    </source>
</reference>
<evidence type="ECO:0008006" key="3">
    <source>
        <dbReference type="Google" id="ProtNLM"/>
    </source>
</evidence>
<dbReference type="HOGENOM" id="CLU_025005_0_1_1"/>
<gene>
    <name evidence="1" type="ORF">UREG_06005</name>
</gene>
<protein>
    <recommendedName>
        <fullName evidence="3">Aminoglycoside phosphotransferase domain-containing protein</fullName>
    </recommendedName>
</protein>
<dbReference type="InParanoid" id="C4JU66"/>
<dbReference type="KEGG" id="ure:UREG_06005"/>
<keyword evidence="2" id="KW-1185">Reference proteome</keyword>
<dbReference type="Proteomes" id="UP000002058">
    <property type="component" value="Unassembled WGS sequence"/>
</dbReference>
<proteinExistence type="predicted"/>
<name>C4JU66_UNCRE</name>
<dbReference type="AlphaFoldDB" id="C4JU66"/>
<dbReference type="OMA" id="ARCPRHE"/>
<sequence length="237" mass="27554">MDTLRVHDNRILHQPNAINDATDYNSQAATLTAMRVALPSFLDPDFRRGPFVMTFTDFNQSNILVDENWNITCLVDLEWVCSKPVEMFHLPTWLTCKAIDEIAEESEEYGKIRQELVDAIEAEEETLLSSKVCSSQRNNKLRLSTILNKGWENGSFWYSLGVASPAGIWAIFRREIQPRFLARCPRHEGFHSIMPWYWSTEFVDIAKRKILDKKKYDIQLQEAFGLHFNDSIDKFKS</sequence>
<dbReference type="RefSeq" id="XP_002585316.1">
    <property type="nucleotide sequence ID" value="XM_002585270.1"/>
</dbReference>
<dbReference type="OrthoDB" id="3645574at2759"/>
<organism evidence="1 2">
    <name type="scientific">Uncinocarpus reesii (strain UAMH 1704)</name>
    <dbReference type="NCBI Taxonomy" id="336963"/>
    <lineage>
        <taxon>Eukaryota</taxon>
        <taxon>Fungi</taxon>
        <taxon>Dikarya</taxon>
        <taxon>Ascomycota</taxon>
        <taxon>Pezizomycotina</taxon>
        <taxon>Eurotiomycetes</taxon>
        <taxon>Eurotiomycetidae</taxon>
        <taxon>Onygenales</taxon>
        <taxon>Onygenaceae</taxon>
        <taxon>Uncinocarpus</taxon>
    </lineage>
</organism>
<evidence type="ECO:0000313" key="1">
    <source>
        <dbReference type="EMBL" id="EEP81163.1"/>
    </source>
</evidence>